<reference evidence="9" key="2">
    <citation type="journal article" date="2022" name="Hortic Res">
        <title>The genome of Dioscorea zingiberensis sheds light on the biosynthesis, origin and evolution of the medicinally important diosgenin saponins.</title>
        <authorList>
            <person name="Li Y."/>
            <person name="Tan C."/>
            <person name="Li Z."/>
            <person name="Guo J."/>
            <person name="Li S."/>
            <person name="Chen X."/>
            <person name="Wang C."/>
            <person name="Dai X."/>
            <person name="Yang H."/>
            <person name="Song W."/>
            <person name="Hou L."/>
            <person name="Xu J."/>
            <person name="Tong Z."/>
            <person name="Xu A."/>
            <person name="Yuan X."/>
            <person name="Wang W."/>
            <person name="Yang Q."/>
            <person name="Chen L."/>
            <person name="Sun Z."/>
            <person name="Wang K."/>
            <person name="Pan B."/>
            <person name="Chen J."/>
            <person name="Bao Y."/>
            <person name="Liu F."/>
            <person name="Qi X."/>
            <person name="Gang D.R."/>
            <person name="Wen J."/>
            <person name="Li J."/>
        </authorList>
    </citation>
    <scope>NUCLEOTIDE SEQUENCE</scope>
    <source>
        <strain evidence="9">Dzin_1.0</strain>
    </source>
</reference>
<feature type="coiled-coil region" evidence="6">
    <location>
        <begin position="143"/>
        <end position="170"/>
    </location>
</feature>
<keyword evidence="4" id="KW-0804">Transcription</keyword>
<evidence type="ECO:0000256" key="2">
    <source>
        <dbReference type="ARBA" id="ARBA00005510"/>
    </source>
</evidence>
<dbReference type="Gene3D" id="4.10.280.10">
    <property type="entry name" value="Helix-loop-helix DNA-binding domain"/>
    <property type="match status" value="1"/>
</dbReference>
<evidence type="ECO:0000256" key="4">
    <source>
        <dbReference type="ARBA" id="ARBA00023163"/>
    </source>
</evidence>
<keyword evidence="3" id="KW-0805">Transcription regulation</keyword>
<evidence type="ECO:0000256" key="6">
    <source>
        <dbReference type="SAM" id="Coils"/>
    </source>
</evidence>
<dbReference type="OrthoDB" id="752464at2759"/>
<evidence type="ECO:0000256" key="5">
    <source>
        <dbReference type="ARBA" id="ARBA00023242"/>
    </source>
</evidence>
<dbReference type="InterPro" id="IPR054502">
    <property type="entry name" value="bHLH-TF_ACT-like_plant"/>
</dbReference>
<dbReference type="Pfam" id="PF22754">
    <property type="entry name" value="bHLH-TF_ACT-like_plant"/>
    <property type="match status" value="1"/>
</dbReference>
<keyword evidence="10" id="KW-1185">Reference proteome</keyword>
<dbReference type="PANTHER" id="PTHR31945">
    <property type="entry name" value="TRANSCRIPTION FACTOR SCREAM2-RELATED"/>
    <property type="match status" value="1"/>
</dbReference>
<evidence type="ECO:0000256" key="1">
    <source>
        <dbReference type="ARBA" id="ARBA00004123"/>
    </source>
</evidence>
<dbReference type="GO" id="GO:0043565">
    <property type="term" value="F:sequence-specific DNA binding"/>
    <property type="evidence" value="ECO:0007669"/>
    <property type="project" value="TreeGrafter"/>
</dbReference>
<evidence type="ECO:0000256" key="7">
    <source>
        <dbReference type="SAM" id="MobiDB-lite"/>
    </source>
</evidence>
<comment type="similarity">
    <text evidence="2">Belongs to the bHLH protein family.</text>
</comment>
<gene>
    <name evidence="9" type="ORF">J5N97_023848</name>
</gene>
<dbReference type="SUPFAM" id="SSF47459">
    <property type="entry name" value="HLH, helix-loop-helix DNA-binding domain"/>
    <property type="match status" value="1"/>
</dbReference>
<dbReference type="PANTHER" id="PTHR31945:SF15">
    <property type="entry name" value="TRANSCRIPTION FACTOR BHLH61-RELATED"/>
    <property type="match status" value="1"/>
</dbReference>
<feature type="domain" description="BHLH" evidence="8">
    <location>
        <begin position="104"/>
        <end position="153"/>
    </location>
</feature>
<dbReference type="PROSITE" id="PS50888">
    <property type="entry name" value="BHLH"/>
    <property type="match status" value="1"/>
</dbReference>
<dbReference type="GO" id="GO:0003700">
    <property type="term" value="F:DNA-binding transcription factor activity"/>
    <property type="evidence" value="ECO:0007669"/>
    <property type="project" value="TreeGrafter"/>
</dbReference>
<evidence type="ECO:0000259" key="8">
    <source>
        <dbReference type="PROSITE" id="PS50888"/>
    </source>
</evidence>
<comment type="caution">
    <text evidence="9">The sequence shown here is derived from an EMBL/GenBank/DDBJ whole genome shotgun (WGS) entry which is preliminary data.</text>
</comment>
<keyword evidence="5" id="KW-0539">Nucleus</keyword>
<comment type="subcellular location">
    <subcellularLocation>
        <location evidence="1">Nucleus</location>
    </subcellularLocation>
</comment>
<dbReference type="EMBL" id="JAGGNH010000007">
    <property type="protein sequence ID" value="KAJ0966931.1"/>
    <property type="molecule type" value="Genomic_DNA"/>
</dbReference>
<dbReference type="GO" id="GO:0046983">
    <property type="term" value="F:protein dimerization activity"/>
    <property type="evidence" value="ECO:0007669"/>
    <property type="project" value="InterPro"/>
</dbReference>
<evidence type="ECO:0000313" key="10">
    <source>
        <dbReference type="Proteomes" id="UP001085076"/>
    </source>
</evidence>
<evidence type="ECO:0000313" key="9">
    <source>
        <dbReference type="EMBL" id="KAJ0966931.1"/>
    </source>
</evidence>
<evidence type="ECO:0000256" key="3">
    <source>
        <dbReference type="ARBA" id="ARBA00023015"/>
    </source>
</evidence>
<dbReference type="InterPro" id="IPR051358">
    <property type="entry name" value="TF_AMS/ICE1/BHLH6-like"/>
</dbReference>
<dbReference type="AlphaFoldDB" id="A0A9D5H871"/>
<dbReference type="GO" id="GO:0005634">
    <property type="term" value="C:nucleus"/>
    <property type="evidence" value="ECO:0007669"/>
    <property type="project" value="UniProtKB-SubCell"/>
</dbReference>
<dbReference type="Pfam" id="PF00010">
    <property type="entry name" value="HLH"/>
    <property type="match status" value="1"/>
</dbReference>
<proteinExistence type="inferred from homology"/>
<feature type="region of interest" description="Disordered" evidence="7">
    <location>
        <begin position="95"/>
        <end position="115"/>
    </location>
</feature>
<organism evidence="9 10">
    <name type="scientific">Dioscorea zingiberensis</name>
    <dbReference type="NCBI Taxonomy" id="325984"/>
    <lineage>
        <taxon>Eukaryota</taxon>
        <taxon>Viridiplantae</taxon>
        <taxon>Streptophyta</taxon>
        <taxon>Embryophyta</taxon>
        <taxon>Tracheophyta</taxon>
        <taxon>Spermatophyta</taxon>
        <taxon>Magnoliopsida</taxon>
        <taxon>Liliopsida</taxon>
        <taxon>Dioscoreales</taxon>
        <taxon>Dioscoreaceae</taxon>
        <taxon>Dioscorea</taxon>
    </lineage>
</organism>
<keyword evidence="6" id="KW-0175">Coiled coil</keyword>
<dbReference type="SMART" id="SM00353">
    <property type="entry name" value="HLH"/>
    <property type="match status" value="1"/>
</dbReference>
<protein>
    <recommendedName>
        <fullName evidence="8">BHLH domain-containing protein</fullName>
    </recommendedName>
</protein>
<dbReference type="InterPro" id="IPR036638">
    <property type="entry name" value="HLH_DNA-bd_sf"/>
</dbReference>
<dbReference type="InterPro" id="IPR011598">
    <property type="entry name" value="bHLH_dom"/>
</dbReference>
<sequence length="281" mass="31552">MELDEHGFLEEFLSLKRDTWDDDFFSTEGSFAPLCFTSMDGVGMFPDPLSFDCLSEVYRPFEPVTLTDLQFSAAHGATHVPQDQSLTDTLPAVGAVGKKRKSDGAPSKNLMAERRRRKRLNDRLSLLRSVVPKISKMDRTSILADTIDYMKELLERIKQLREEMEQVGTDQSNQLNMFKDMNLNGASLRNTPNPPKFDVERRDADTRIAMCCTGKPGMLLSTLDALEALGLDIQQCVISCFNDFGMQASCSENMEKRSEMMACEAIKQVLFRSAGYSGRAV</sequence>
<dbReference type="Proteomes" id="UP001085076">
    <property type="component" value="Miscellaneous, Linkage group lg07"/>
</dbReference>
<accession>A0A9D5H871</accession>
<name>A0A9D5H871_9LILI</name>
<reference evidence="9" key="1">
    <citation type="submission" date="2021-03" db="EMBL/GenBank/DDBJ databases">
        <authorList>
            <person name="Li Z."/>
            <person name="Yang C."/>
        </authorList>
    </citation>
    <scope>NUCLEOTIDE SEQUENCE</scope>
    <source>
        <strain evidence="9">Dzin_1.0</strain>
        <tissue evidence="9">Leaf</tissue>
    </source>
</reference>